<evidence type="ECO:0000256" key="1">
    <source>
        <dbReference type="SAM" id="MobiDB-lite"/>
    </source>
</evidence>
<gene>
    <name evidence="2" type="ORF">NEZAVI_LOCUS4912</name>
</gene>
<keyword evidence="3" id="KW-1185">Reference proteome</keyword>
<dbReference type="EMBL" id="OV725078">
    <property type="protein sequence ID" value="CAH1394398.1"/>
    <property type="molecule type" value="Genomic_DNA"/>
</dbReference>
<sequence length="87" mass="9716">MKHKKQMRKLHDGGQRSLQNKTMSPEDDDHVPKNGEGKVSLNPSRAMDFSLSGSCLIPIGHSYEASTDDSDQDIDIVGDQRPPKQWP</sequence>
<evidence type="ECO:0000313" key="3">
    <source>
        <dbReference type="Proteomes" id="UP001152798"/>
    </source>
</evidence>
<protein>
    <submittedName>
        <fullName evidence="2">Uncharacterized protein</fullName>
    </submittedName>
</protein>
<proteinExistence type="predicted"/>
<accession>A0A9P0ECS9</accession>
<dbReference type="AlphaFoldDB" id="A0A9P0ECS9"/>
<reference evidence="2" key="1">
    <citation type="submission" date="2022-01" db="EMBL/GenBank/DDBJ databases">
        <authorList>
            <person name="King R."/>
        </authorList>
    </citation>
    <scope>NUCLEOTIDE SEQUENCE</scope>
</reference>
<organism evidence="2 3">
    <name type="scientific">Nezara viridula</name>
    <name type="common">Southern green stink bug</name>
    <name type="synonym">Cimex viridulus</name>
    <dbReference type="NCBI Taxonomy" id="85310"/>
    <lineage>
        <taxon>Eukaryota</taxon>
        <taxon>Metazoa</taxon>
        <taxon>Ecdysozoa</taxon>
        <taxon>Arthropoda</taxon>
        <taxon>Hexapoda</taxon>
        <taxon>Insecta</taxon>
        <taxon>Pterygota</taxon>
        <taxon>Neoptera</taxon>
        <taxon>Paraneoptera</taxon>
        <taxon>Hemiptera</taxon>
        <taxon>Heteroptera</taxon>
        <taxon>Panheteroptera</taxon>
        <taxon>Pentatomomorpha</taxon>
        <taxon>Pentatomoidea</taxon>
        <taxon>Pentatomidae</taxon>
        <taxon>Pentatominae</taxon>
        <taxon>Nezara</taxon>
    </lineage>
</organism>
<dbReference type="Proteomes" id="UP001152798">
    <property type="component" value="Chromosome 2"/>
</dbReference>
<dbReference type="OrthoDB" id="6159439at2759"/>
<feature type="compositionally biased region" description="Acidic residues" evidence="1">
    <location>
        <begin position="66"/>
        <end position="76"/>
    </location>
</feature>
<name>A0A9P0ECS9_NEZVI</name>
<feature type="region of interest" description="Disordered" evidence="1">
    <location>
        <begin position="60"/>
        <end position="87"/>
    </location>
</feature>
<feature type="region of interest" description="Disordered" evidence="1">
    <location>
        <begin position="1"/>
        <end position="45"/>
    </location>
</feature>
<evidence type="ECO:0000313" key="2">
    <source>
        <dbReference type="EMBL" id="CAH1394398.1"/>
    </source>
</evidence>